<reference evidence="1 2" key="1">
    <citation type="submission" date="2021-05" db="EMBL/GenBank/DDBJ databases">
        <title>Fusibacter ferrireducens sp. nov., an anaerobic, sulfur- and Fe-reducing bacterium isolated from the mangrove sediment.</title>
        <authorList>
            <person name="Qiu D."/>
        </authorList>
    </citation>
    <scope>NUCLEOTIDE SEQUENCE [LARGE SCALE GENOMIC DNA]</scope>
    <source>
        <strain evidence="1 2">DSM 12116</strain>
    </source>
</reference>
<evidence type="ECO:0000313" key="1">
    <source>
        <dbReference type="EMBL" id="MBS7525480.1"/>
    </source>
</evidence>
<keyword evidence="2" id="KW-1185">Reference proteome</keyword>
<sequence>MRGQNITLLCEKRRALIHELEQGKLSKEHFILENYEMLKTIKYVDLEVKDVEEGVLKYHYFNTMAKMKMLTADELEYRDPEGCKGLREAAYELYTKKERITLGLLTLVDYHHISAYYIGLAERIRIQLQQPDF</sequence>
<dbReference type="Pfam" id="PF20353">
    <property type="entry name" value="DUF6648"/>
    <property type="match status" value="1"/>
</dbReference>
<comment type="caution">
    <text evidence="1">The sequence shown here is derived from an EMBL/GenBank/DDBJ whole genome shotgun (WGS) entry which is preliminary data.</text>
</comment>
<gene>
    <name evidence="1" type="ORF">KHM83_02170</name>
</gene>
<protein>
    <submittedName>
        <fullName evidence="1">Uncharacterized protein</fullName>
    </submittedName>
</protein>
<dbReference type="EMBL" id="JAHBCL010000003">
    <property type="protein sequence ID" value="MBS7525480.1"/>
    <property type="molecule type" value="Genomic_DNA"/>
</dbReference>
<proteinExistence type="predicted"/>
<dbReference type="Proteomes" id="UP000746471">
    <property type="component" value="Unassembled WGS sequence"/>
</dbReference>
<evidence type="ECO:0000313" key="2">
    <source>
        <dbReference type="Proteomes" id="UP000746471"/>
    </source>
</evidence>
<name>A0ABS5PJZ9_9FIRM</name>
<dbReference type="InterPro" id="IPR046590">
    <property type="entry name" value="DUF6648"/>
</dbReference>
<dbReference type="RefSeq" id="WP_213235270.1">
    <property type="nucleotide sequence ID" value="NZ_JAHBCL010000003.1"/>
</dbReference>
<accession>A0ABS5PJZ9</accession>
<organism evidence="1 2">
    <name type="scientific">Fusibacter paucivorans</name>
    <dbReference type="NCBI Taxonomy" id="76009"/>
    <lineage>
        <taxon>Bacteria</taxon>
        <taxon>Bacillati</taxon>
        <taxon>Bacillota</taxon>
        <taxon>Clostridia</taxon>
        <taxon>Eubacteriales</taxon>
        <taxon>Eubacteriales Family XII. Incertae Sedis</taxon>
        <taxon>Fusibacter</taxon>
    </lineage>
</organism>